<evidence type="ECO:0000256" key="5">
    <source>
        <dbReference type="ARBA" id="ARBA00023136"/>
    </source>
</evidence>
<keyword evidence="4 6" id="KW-1133">Transmembrane helix</keyword>
<dbReference type="PANTHER" id="PTHR30619:SF1">
    <property type="entry name" value="RECOMBINATION PROTEIN 2"/>
    <property type="match status" value="1"/>
</dbReference>
<keyword evidence="5 6" id="KW-0472">Membrane</keyword>
<evidence type="ECO:0000313" key="8">
    <source>
        <dbReference type="EMBL" id="HGW91810.1"/>
    </source>
</evidence>
<dbReference type="AlphaFoldDB" id="A0A7C4UG53"/>
<feature type="transmembrane region" description="Helical" evidence="6">
    <location>
        <begin position="248"/>
        <end position="270"/>
    </location>
</feature>
<feature type="transmembrane region" description="Helical" evidence="6">
    <location>
        <begin position="338"/>
        <end position="357"/>
    </location>
</feature>
<name>A0A7C4UG53_UNCW3</name>
<feature type="transmembrane region" description="Helical" evidence="6">
    <location>
        <begin position="276"/>
        <end position="300"/>
    </location>
</feature>
<proteinExistence type="predicted"/>
<evidence type="ECO:0000256" key="2">
    <source>
        <dbReference type="ARBA" id="ARBA00022475"/>
    </source>
</evidence>
<sequence length="361" mass="41631">MKNLRSERTFLSGIYVDGFIKSFTEPDIKIKEEFNEGDFLLISGKIKKYRNFYFVKDVEIKFRKGILVKVFNIRRKILFKIQNLIKGEIGNIVAAFFLGERELPLFIEKRFQKCGAAHLLAVSGLHTGIVYLVIFLVLRIFPIKRKFLHFTSALLLTPYIFLSGFKIPVIRAYIMLLFYGINEMLERKRIPLNILGLAGIFILLLNPLAITSISFQLSFLSVIGIIISLNIFEGMIKKIKFSFLRENVILPLILTVSAQIFTLPFVVYYFNYIPLYSVFANIILIPLATLIISSMMLFVIFPPLDNLISYGIWSLGFIMNKFMIIIENLPLSTIEIKTGLWIFIIYIPLIFISIITMKKSS</sequence>
<gene>
    <name evidence="8" type="ORF">ENV67_04630</name>
</gene>
<evidence type="ECO:0000256" key="1">
    <source>
        <dbReference type="ARBA" id="ARBA00004651"/>
    </source>
</evidence>
<feature type="transmembrane region" description="Helical" evidence="6">
    <location>
        <begin position="147"/>
        <end position="169"/>
    </location>
</feature>
<dbReference type="GO" id="GO:0005886">
    <property type="term" value="C:plasma membrane"/>
    <property type="evidence" value="ECO:0007669"/>
    <property type="project" value="UniProtKB-SubCell"/>
</dbReference>
<keyword evidence="2" id="KW-1003">Cell membrane</keyword>
<dbReference type="Pfam" id="PF03772">
    <property type="entry name" value="Competence"/>
    <property type="match status" value="1"/>
</dbReference>
<feature type="transmembrane region" description="Helical" evidence="6">
    <location>
        <begin position="190"/>
        <end position="209"/>
    </location>
</feature>
<evidence type="ECO:0000256" key="6">
    <source>
        <dbReference type="SAM" id="Phobius"/>
    </source>
</evidence>
<feature type="transmembrane region" description="Helical" evidence="6">
    <location>
        <begin position="119"/>
        <end position="141"/>
    </location>
</feature>
<evidence type="ECO:0000256" key="3">
    <source>
        <dbReference type="ARBA" id="ARBA00022692"/>
    </source>
</evidence>
<protein>
    <submittedName>
        <fullName evidence="8">ComEC/Rec2 family competence protein</fullName>
    </submittedName>
</protein>
<comment type="subcellular location">
    <subcellularLocation>
        <location evidence="1">Cell membrane</location>
        <topology evidence="1">Multi-pass membrane protein</topology>
    </subcellularLocation>
</comment>
<keyword evidence="3 6" id="KW-0812">Transmembrane</keyword>
<comment type="caution">
    <text evidence="8">The sequence shown here is derived from an EMBL/GenBank/DDBJ whole genome shotgun (WGS) entry which is preliminary data.</text>
</comment>
<dbReference type="InterPro" id="IPR052159">
    <property type="entry name" value="Competence_DNA_uptake"/>
</dbReference>
<evidence type="ECO:0000259" key="7">
    <source>
        <dbReference type="Pfam" id="PF03772"/>
    </source>
</evidence>
<dbReference type="EMBL" id="DTHG01000058">
    <property type="protein sequence ID" value="HGW91810.1"/>
    <property type="molecule type" value="Genomic_DNA"/>
</dbReference>
<accession>A0A7C4UG53</accession>
<feature type="transmembrane region" description="Helical" evidence="6">
    <location>
        <begin position="215"/>
        <end position="236"/>
    </location>
</feature>
<feature type="domain" description="ComEC/Rec2-related protein" evidence="7">
    <location>
        <begin position="99"/>
        <end position="356"/>
    </location>
</feature>
<feature type="transmembrane region" description="Helical" evidence="6">
    <location>
        <begin position="307"/>
        <end position="326"/>
    </location>
</feature>
<organism evidence="8">
    <name type="scientific">candidate division WOR-3 bacterium</name>
    <dbReference type="NCBI Taxonomy" id="2052148"/>
    <lineage>
        <taxon>Bacteria</taxon>
        <taxon>Bacteria division WOR-3</taxon>
    </lineage>
</organism>
<evidence type="ECO:0000256" key="4">
    <source>
        <dbReference type="ARBA" id="ARBA00022989"/>
    </source>
</evidence>
<dbReference type="PANTHER" id="PTHR30619">
    <property type="entry name" value="DNA INTERNALIZATION/COMPETENCE PROTEIN COMEC/REC2"/>
    <property type="match status" value="1"/>
</dbReference>
<dbReference type="InterPro" id="IPR004477">
    <property type="entry name" value="ComEC_N"/>
</dbReference>
<reference evidence="8" key="1">
    <citation type="journal article" date="2020" name="mSystems">
        <title>Genome- and Community-Level Interaction Insights into Carbon Utilization and Element Cycling Functions of Hydrothermarchaeota in Hydrothermal Sediment.</title>
        <authorList>
            <person name="Zhou Z."/>
            <person name="Liu Y."/>
            <person name="Xu W."/>
            <person name="Pan J."/>
            <person name="Luo Z.H."/>
            <person name="Li M."/>
        </authorList>
    </citation>
    <scope>NUCLEOTIDE SEQUENCE [LARGE SCALE GENOMIC DNA]</scope>
    <source>
        <strain evidence="8">SpSt-780</strain>
    </source>
</reference>
<dbReference type="NCBIfam" id="TIGR00360">
    <property type="entry name" value="ComEC_N-term"/>
    <property type="match status" value="1"/>
</dbReference>